<keyword evidence="5" id="KW-1185">Reference proteome</keyword>
<feature type="compositionally biased region" description="Basic residues" evidence="1">
    <location>
        <begin position="31"/>
        <end position="41"/>
    </location>
</feature>
<proteinExistence type="predicted"/>
<protein>
    <recommendedName>
        <fullName evidence="3">Pacifastin domain-containing protein</fullName>
    </recommendedName>
</protein>
<reference evidence="4" key="1">
    <citation type="submission" date="2022-07" db="EMBL/GenBank/DDBJ databases">
        <title>Phylogenomic reconstructions and comparative analyses of Kickxellomycotina fungi.</title>
        <authorList>
            <person name="Reynolds N.K."/>
            <person name="Stajich J.E."/>
            <person name="Barry K."/>
            <person name="Grigoriev I.V."/>
            <person name="Crous P."/>
            <person name="Smith M.E."/>
        </authorList>
    </citation>
    <scope>NUCLEOTIDE SEQUENCE</scope>
    <source>
        <strain evidence="4">CBS 109367</strain>
    </source>
</reference>
<name>A0A9W8G9Q7_9FUNG</name>
<keyword evidence="2" id="KW-1133">Transmembrane helix</keyword>
<dbReference type="OrthoDB" id="5527668at2759"/>
<keyword evidence="2" id="KW-0812">Transmembrane</keyword>
<feature type="region of interest" description="Disordered" evidence="1">
    <location>
        <begin position="1"/>
        <end position="41"/>
    </location>
</feature>
<organism evidence="4 5">
    <name type="scientific">Coemansia spiralis</name>
    <dbReference type="NCBI Taxonomy" id="417178"/>
    <lineage>
        <taxon>Eukaryota</taxon>
        <taxon>Fungi</taxon>
        <taxon>Fungi incertae sedis</taxon>
        <taxon>Zoopagomycota</taxon>
        <taxon>Kickxellomycotina</taxon>
        <taxon>Kickxellomycetes</taxon>
        <taxon>Kickxellales</taxon>
        <taxon>Kickxellaceae</taxon>
        <taxon>Coemansia</taxon>
    </lineage>
</organism>
<keyword evidence="2" id="KW-0472">Membrane</keyword>
<dbReference type="InterPro" id="IPR008037">
    <property type="entry name" value="Pacifastin_dom"/>
</dbReference>
<feature type="compositionally biased region" description="Basic and acidic residues" evidence="1">
    <location>
        <begin position="1"/>
        <end position="14"/>
    </location>
</feature>
<evidence type="ECO:0000313" key="5">
    <source>
        <dbReference type="Proteomes" id="UP001151516"/>
    </source>
</evidence>
<evidence type="ECO:0000256" key="2">
    <source>
        <dbReference type="SAM" id="Phobius"/>
    </source>
</evidence>
<dbReference type="Pfam" id="PF05375">
    <property type="entry name" value="Pacifastin_I"/>
    <property type="match status" value="1"/>
</dbReference>
<dbReference type="GO" id="GO:0030414">
    <property type="term" value="F:peptidase inhibitor activity"/>
    <property type="evidence" value="ECO:0007669"/>
    <property type="project" value="InterPro"/>
</dbReference>
<evidence type="ECO:0000313" key="4">
    <source>
        <dbReference type="EMBL" id="KAJ2682298.1"/>
    </source>
</evidence>
<evidence type="ECO:0000259" key="3">
    <source>
        <dbReference type="Pfam" id="PF05375"/>
    </source>
</evidence>
<dbReference type="AlphaFoldDB" id="A0A9W8G9Q7"/>
<dbReference type="EMBL" id="JANBTX010000442">
    <property type="protein sequence ID" value="KAJ2682298.1"/>
    <property type="molecule type" value="Genomic_DNA"/>
</dbReference>
<accession>A0A9W8G9Q7</accession>
<gene>
    <name evidence="4" type="ORF">IWW39_006055</name>
</gene>
<feature type="domain" description="Pacifastin" evidence="3">
    <location>
        <begin position="203"/>
        <end position="230"/>
    </location>
</feature>
<comment type="caution">
    <text evidence="4">The sequence shown here is derived from an EMBL/GenBank/DDBJ whole genome shotgun (WGS) entry which is preliminary data.</text>
</comment>
<feature type="transmembrane region" description="Helical" evidence="2">
    <location>
        <begin position="49"/>
        <end position="71"/>
    </location>
</feature>
<dbReference type="Proteomes" id="UP001151516">
    <property type="component" value="Unassembled WGS sequence"/>
</dbReference>
<evidence type="ECO:0000256" key="1">
    <source>
        <dbReference type="SAM" id="MobiDB-lite"/>
    </source>
</evidence>
<sequence length="273" mass="30256">MDRIDSNSREKLLDDSSVDITEQPLPSRPSSVHRRRPTQQPHRRSPIELVVKFVFGAIFLFLLLLLCMYAGSKTLFDTEDKAEPGEKVLVEPRIRDCRSTGCHNDFECVSVAADFACFMPPCPATVYECQPKASLKDPEDAVFSILPVSVAPSQDNGADHLDKGGDADDLTTDRYGESIQITEGYYACIQQHNGRRSWRHPTESCNTCRCNPRGGVSCTKMLCKPGNRPESRKEGTTSYASHLLTTVAWQVDAEAGVSDATTRIASVVIDIWN</sequence>